<gene>
    <name evidence="1" type="ORF">ALQ98_101898</name>
</gene>
<protein>
    <submittedName>
        <fullName evidence="1">Uncharacterized protein</fullName>
    </submittedName>
</protein>
<comment type="caution">
    <text evidence="1">The sequence shown here is derived from an EMBL/GenBank/DDBJ whole genome shotgun (WGS) entry which is preliminary data.</text>
</comment>
<evidence type="ECO:0000313" key="2">
    <source>
        <dbReference type="Proteomes" id="UP000267978"/>
    </source>
</evidence>
<dbReference type="EMBL" id="RBNO01000034">
    <property type="protein sequence ID" value="RML27429.1"/>
    <property type="molecule type" value="Genomic_DNA"/>
</dbReference>
<name>A0AB74A9L7_PSESX</name>
<organism evidence="1 2">
    <name type="scientific">Pseudomonas syringae pv. lapsa</name>
    <dbReference type="NCBI Taxonomy" id="199201"/>
    <lineage>
        <taxon>Bacteria</taxon>
        <taxon>Pseudomonadati</taxon>
        <taxon>Pseudomonadota</taxon>
        <taxon>Gammaproteobacteria</taxon>
        <taxon>Pseudomonadales</taxon>
        <taxon>Pseudomonadaceae</taxon>
        <taxon>Pseudomonas</taxon>
        <taxon>Pseudomonas syringae</taxon>
    </lineage>
</organism>
<evidence type="ECO:0000313" key="1">
    <source>
        <dbReference type="EMBL" id="RML27429.1"/>
    </source>
</evidence>
<sequence>MPTTQRDQYVVGHHRRLLACRCGGLGIAGIGDVAQTMNIGKLPVLQRGRVDIHPACGIGQRAAADEVRGNLRRHYVQHFEALLDGLAAAIGLRANEGRALARPVDGDQPMAELEVDGVALDILHQRRDIVGDTEQHATGVVELRIDLRETAAFQPVIAGQVHGLLRRTGAFDRHGRLGKQRAPLFQVLHQLPGVGRQVIAIVGSHAIGPERFHQPVDSRPVQLQAGADHQLLITEHAAVGQRQRIVLRLEGRDRSLDPLHACGYQRGHAACRRLRREDPRTDHGPAGLVIMGIGRVDQGDLQGSVAGQQACGSSDTGSTATDDQDLTGCCRSIHHRVFQSGQRSKGIERDLQVDDAVVFRLGKVSAAHVDLHRRQHQHRHVQRCVTGFAHADERVFIHSVVHMDVAGALFGNRGHVLQLPAIGQVVVAHEQQSVRRQRQQLLDRAIQRARIGTREVATSGAVIGHEQRIADKRDRGVTDLHQVTHARRRVSGRVHGLDLKRAEGERGVVLQQHIELAAIAGKVRRRVEQRTEGFLHGSDMAADDNLPTQSLFQIRRCREVIGVHVGFKNPLHRGAQRLRPFDHPVGRLGPGAAGLGVVIEHAVDQRTLLAVHVHHQIADGPGMRVEERFDMEFFTDDHVQFLWL</sequence>
<dbReference type="AlphaFoldDB" id="A0AB74A9L7"/>
<reference evidence="1 2" key="1">
    <citation type="submission" date="2018-08" db="EMBL/GenBank/DDBJ databases">
        <title>Recombination of ecologically and evolutionarily significant loci maintains genetic cohesion in the Pseudomonas syringae species complex.</title>
        <authorList>
            <person name="Dillon M."/>
            <person name="Thakur S."/>
            <person name="Almeida R.N.D."/>
            <person name="Weir B.S."/>
            <person name="Guttman D.S."/>
        </authorList>
    </citation>
    <scope>NUCLEOTIDE SEQUENCE [LARGE SCALE GENOMIC DNA]</scope>
    <source>
        <strain evidence="1 2">ICMP 3946</strain>
    </source>
</reference>
<proteinExistence type="predicted"/>
<accession>A0AB74A9L7</accession>
<dbReference type="Proteomes" id="UP000267978">
    <property type="component" value="Unassembled WGS sequence"/>
</dbReference>